<name>A0ABW2BVG9_9PSEU</name>
<dbReference type="EMBL" id="JBHSXX010000001">
    <property type="protein sequence ID" value="MFC6866961.1"/>
    <property type="molecule type" value="Genomic_DNA"/>
</dbReference>
<keyword evidence="2" id="KW-1185">Reference proteome</keyword>
<protein>
    <submittedName>
        <fullName evidence="1">Uncharacterized protein</fullName>
    </submittedName>
</protein>
<proteinExistence type="predicted"/>
<dbReference type="Proteomes" id="UP001596337">
    <property type="component" value="Unassembled WGS sequence"/>
</dbReference>
<reference evidence="2" key="1">
    <citation type="journal article" date="2019" name="Int. J. Syst. Evol. Microbiol.">
        <title>The Global Catalogue of Microorganisms (GCM) 10K type strain sequencing project: providing services to taxonomists for standard genome sequencing and annotation.</title>
        <authorList>
            <consortium name="The Broad Institute Genomics Platform"/>
            <consortium name="The Broad Institute Genome Sequencing Center for Infectious Disease"/>
            <person name="Wu L."/>
            <person name="Ma J."/>
        </authorList>
    </citation>
    <scope>NUCLEOTIDE SEQUENCE [LARGE SCALE GENOMIC DNA]</scope>
    <source>
        <strain evidence="2">KCTC 32255</strain>
    </source>
</reference>
<comment type="caution">
    <text evidence="1">The sequence shown here is derived from an EMBL/GenBank/DDBJ whole genome shotgun (WGS) entry which is preliminary data.</text>
</comment>
<evidence type="ECO:0000313" key="2">
    <source>
        <dbReference type="Proteomes" id="UP001596337"/>
    </source>
</evidence>
<organism evidence="1 2">
    <name type="scientific">Haloechinothrix salitolerans</name>
    <dbReference type="NCBI Taxonomy" id="926830"/>
    <lineage>
        <taxon>Bacteria</taxon>
        <taxon>Bacillati</taxon>
        <taxon>Actinomycetota</taxon>
        <taxon>Actinomycetes</taxon>
        <taxon>Pseudonocardiales</taxon>
        <taxon>Pseudonocardiaceae</taxon>
        <taxon>Haloechinothrix</taxon>
    </lineage>
</organism>
<sequence>MLTDHGVDLGAHVGDELLVEADGGVVAFHGILDQFDVDVGRVADVGLPTAAEEIQVLGTF</sequence>
<evidence type="ECO:0000313" key="1">
    <source>
        <dbReference type="EMBL" id="MFC6866961.1"/>
    </source>
</evidence>
<accession>A0ABW2BVG9</accession>
<gene>
    <name evidence="1" type="ORF">ACFQGD_07355</name>
</gene>
<dbReference type="RefSeq" id="WP_345390266.1">
    <property type="nucleotide sequence ID" value="NZ_BAABLA010000004.1"/>
</dbReference>